<protein>
    <submittedName>
        <fullName evidence="3">XRE family transcriptional regulator</fullName>
    </submittedName>
</protein>
<dbReference type="KEGG" id="saga:M5M_18855"/>
<evidence type="ECO:0000259" key="1">
    <source>
        <dbReference type="Pfam" id="PF09722"/>
    </source>
</evidence>
<dbReference type="RefSeq" id="WP_015049050.1">
    <property type="nucleotide sequence ID" value="NC_018868.3"/>
</dbReference>
<evidence type="ECO:0000313" key="3">
    <source>
        <dbReference type="EMBL" id="AFV00900.1"/>
    </source>
</evidence>
<dbReference type="Pfam" id="PF20432">
    <property type="entry name" value="Xre-like-HTH"/>
    <property type="match status" value="1"/>
</dbReference>
<dbReference type="STRING" id="1117647.M5M_18855"/>
<evidence type="ECO:0000313" key="4">
    <source>
        <dbReference type="Proteomes" id="UP000000466"/>
    </source>
</evidence>
<name>K4KNZ4_SIMAS</name>
<accession>K4KNZ4</accession>
<dbReference type="InterPro" id="IPR024467">
    <property type="entry name" value="Xre/MbcA/ParS-like_toxin-bd"/>
</dbReference>
<dbReference type="HOGENOM" id="CLU_157727_0_0_6"/>
<dbReference type="Pfam" id="PF09722">
    <property type="entry name" value="Xre_MbcA_ParS_C"/>
    <property type="match status" value="1"/>
</dbReference>
<dbReference type="InterPro" id="IPR046847">
    <property type="entry name" value="Xre-like_HTH"/>
</dbReference>
<dbReference type="GO" id="GO:0003677">
    <property type="term" value="F:DNA binding"/>
    <property type="evidence" value="ECO:0007669"/>
    <property type="project" value="InterPro"/>
</dbReference>
<organism evidence="3 4">
    <name type="scientific">Simiduia agarivorans (strain DSM 21679 / JCM 13881 / BCRC 17597 / SA1)</name>
    <dbReference type="NCBI Taxonomy" id="1117647"/>
    <lineage>
        <taxon>Bacteria</taxon>
        <taxon>Pseudomonadati</taxon>
        <taxon>Pseudomonadota</taxon>
        <taxon>Gammaproteobacteria</taxon>
        <taxon>Cellvibrionales</taxon>
        <taxon>Cellvibrionaceae</taxon>
        <taxon>Simiduia</taxon>
    </lineage>
</organism>
<feature type="domain" description="Antitoxin Xre/MbcA/ParS-like toxin-binding" evidence="1">
    <location>
        <begin position="67"/>
        <end position="116"/>
    </location>
</feature>
<keyword evidence="4" id="KW-1185">Reference proteome</keyword>
<dbReference type="OrthoDB" id="565125at2"/>
<dbReference type="Proteomes" id="UP000000466">
    <property type="component" value="Chromosome"/>
</dbReference>
<proteinExistence type="predicted"/>
<dbReference type="EMBL" id="CP003746">
    <property type="protein sequence ID" value="AFV00900.1"/>
    <property type="molecule type" value="Genomic_DNA"/>
</dbReference>
<reference evidence="3 4" key="1">
    <citation type="journal article" date="2013" name="Genome Announc.">
        <title>Complete genome sequence of Simiduia agarivorans SA1(T), a marine bacterium able to degrade a variety of polysaccharides.</title>
        <authorList>
            <person name="Lin S.Y."/>
            <person name="Shieh W.Y."/>
            <person name="Chen J.S."/>
            <person name="Tang S.L."/>
        </authorList>
    </citation>
    <scope>NUCLEOTIDE SEQUENCE [LARGE SCALE GENOMIC DNA]</scope>
    <source>
        <strain evidence="4">DSM 21679 / JCM 13881 / BCRC 17597 / SA1</strain>
    </source>
</reference>
<evidence type="ECO:0000259" key="2">
    <source>
        <dbReference type="Pfam" id="PF20432"/>
    </source>
</evidence>
<dbReference type="eggNOG" id="COG5642">
    <property type="taxonomic scope" value="Bacteria"/>
</dbReference>
<gene>
    <name evidence="3" type="ordered locus">M5M_18855</name>
</gene>
<sequence length="118" mass="13135">MNQPDPASVLCKALHNTQESLGLTQEETGKIIGKDRTTVGRLFERGQLSPHTKEGELALLLVRLYRSLYAMLGGSQSQMQHWLNTPNQHLGQTPRALLVTVQGLVEVVNYLDAMRGRL</sequence>
<feature type="domain" description="Antitoxin Xre-like helix-turn-helix" evidence="2">
    <location>
        <begin position="2"/>
        <end position="63"/>
    </location>
</feature>
<dbReference type="AlphaFoldDB" id="K4KNZ4"/>